<dbReference type="PANTHER" id="PTHR43016:SF16">
    <property type="entry name" value="METALLOPROTEASE, PUTATIVE (AFU_ORTHOLOGUE AFUA_4G07610)-RELATED"/>
    <property type="match status" value="1"/>
</dbReference>
<evidence type="ECO:0000256" key="1">
    <source>
        <dbReference type="ARBA" id="ARBA00004569"/>
    </source>
</evidence>
<comment type="similarity">
    <text evidence="2">Belongs to the peptidase M16 family. PreP subfamily.</text>
</comment>
<feature type="region of interest" description="Disordered" evidence="7">
    <location>
        <begin position="1007"/>
        <end position="1048"/>
    </location>
</feature>
<name>A0A9N9L3R9_9HELO</name>
<dbReference type="InterPro" id="IPR013578">
    <property type="entry name" value="Peptidase_M16C_assoc"/>
</dbReference>
<dbReference type="Proteomes" id="UP000696280">
    <property type="component" value="Unassembled WGS sequence"/>
</dbReference>
<evidence type="ECO:0000256" key="2">
    <source>
        <dbReference type="ARBA" id="ARBA00007575"/>
    </source>
</evidence>
<dbReference type="GO" id="GO:0046872">
    <property type="term" value="F:metal ion binding"/>
    <property type="evidence" value="ECO:0007669"/>
    <property type="project" value="InterPro"/>
</dbReference>
<proteinExistence type="inferred from homology"/>
<dbReference type="AlphaFoldDB" id="A0A9N9L3R9"/>
<dbReference type="Gene3D" id="3.30.830.10">
    <property type="entry name" value="Metalloenzyme, LuxS/M16 peptidase-like"/>
    <property type="match status" value="4"/>
</dbReference>
<dbReference type="FunFam" id="3.30.830.10:FF:000031">
    <property type="entry name" value="Putative zinc metalloprotease"/>
    <property type="match status" value="1"/>
</dbReference>
<feature type="compositionally biased region" description="Acidic residues" evidence="7">
    <location>
        <begin position="1019"/>
        <end position="1048"/>
    </location>
</feature>
<dbReference type="InterPro" id="IPR007863">
    <property type="entry name" value="Peptidase_M16_C"/>
</dbReference>
<evidence type="ECO:0000256" key="3">
    <source>
        <dbReference type="ARBA" id="ARBA00011853"/>
    </source>
</evidence>
<evidence type="ECO:0000256" key="6">
    <source>
        <dbReference type="ARBA" id="ARBA00045897"/>
    </source>
</evidence>
<sequence length="1048" mass="116624">MPSQKRKTSFRTIQQFKTDYAPVSITQYVSERTGMHVVVTDQKGPKVNGYFTLATEILDDSGSPHTLEHLVFMGSRSYQYKGLLDKLASRAYSNTNAWTATDHTAYTLETAGWEGFAQILPVYLEHVILPTLTDEGCYTEVHHIDGEGNDAGVVYSEMQGVQNTGGEIMDIRARRLLYPENVGFRYETGGLMENLRVLTADRIRAFHKEMYQPKNLCLVLVGEIDQDELLQILDEFEDSIIDDIPAPDAPFKRPWVDSPQPPPLKETIVEAVTFPEEDETMGEISIGMFGPNCNSPVETAALTVLLTYLAGSSISILENIMVEKEELASAIYQQWDARPNTVIWLQPSGVATEKLAHVEKRLFEILQDVTSNPLDMKYMLDCIRRERRRVKFQAESSTSFYADGIINDFLFGTRDGSTLKDMSTLAEFDTLETWTDQQWRDFLGKWITNAPHISLLGTPSKEMAERIKTSEEERLAARRKELGPEGLAKLAEKLKEAVAKNDTEIPASVLQKWPVPGVDSIHFIDSTTARSGLSKKLGKPSNNIQTIIDKSSEDIPLFIQFEHVPSNFVHITVLLGTSQVATEHRPLLPLFMDNFFNTPVVKDGKKFEFEQVVTELEQDTVSYSINGGGRVGYSEGLVIQFVVEPDKYSTAIEWIRTMMFDSIFDETRLKAGISKILAEVPESKRSGNSMMNAVDSMIHMDKDSNLKARGTLVKAVYMKRLKSLLAKEPQVVIGWLESLRKSLFTFQNMRALVITNIEKLPNPVDSWKPLVAGLDTTKPLLPVVKLDQRLSSDGQNPGSYGAVIVPMPTIDSSFLLSTAKGPNSYLSPILPALQVATSFLDAVEGPMWTAVRGTGLAYGAYFRRDPDGGFVSFNIYRSPDALRAFNAAKAILESYIDGTAKFEQYALEGAVSQIVTGFADEQSTMAAAGQFHFVDSVVREVDDEYNTRTLQKVRAVTVDEIKAVMKDVLLPIFTPGTANLVVTAAPIMEEALVKGFTELGFKTQTQPLSAFQESYGLEGGEDEDEDEDDGEDDGEEGDEGDEETSDDE</sequence>
<gene>
    <name evidence="9" type="ORF">HYFRA_00012513</name>
</gene>
<feature type="domain" description="Peptidase M16C associated" evidence="8">
    <location>
        <begin position="457"/>
        <end position="706"/>
    </location>
</feature>
<dbReference type="PANTHER" id="PTHR43016">
    <property type="entry name" value="PRESEQUENCE PROTEASE"/>
    <property type="match status" value="1"/>
</dbReference>
<dbReference type="FunFam" id="3.30.830.10:FF:000036">
    <property type="entry name" value="Putative zinc metalloprotease"/>
    <property type="match status" value="1"/>
</dbReference>
<keyword evidence="10" id="KW-1185">Reference proteome</keyword>
<evidence type="ECO:0000256" key="4">
    <source>
        <dbReference type="ARBA" id="ARBA00020167"/>
    </source>
</evidence>
<dbReference type="EMBL" id="CAJVRL010000076">
    <property type="protein sequence ID" value="CAG8957032.1"/>
    <property type="molecule type" value="Genomic_DNA"/>
</dbReference>
<accession>A0A9N9L3R9</accession>
<dbReference type="FunFam" id="3.30.830.10:FF:000042">
    <property type="entry name" value="Zinc metalloprotease, putative"/>
    <property type="match status" value="1"/>
</dbReference>
<dbReference type="OrthoDB" id="4953at2759"/>
<dbReference type="GO" id="GO:0006508">
    <property type="term" value="P:proteolysis"/>
    <property type="evidence" value="ECO:0007669"/>
    <property type="project" value="InterPro"/>
</dbReference>
<dbReference type="GO" id="GO:0005758">
    <property type="term" value="C:mitochondrial intermembrane space"/>
    <property type="evidence" value="ECO:0007669"/>
    <property type="project" value="UniProtKB-SubCell"/>
</dbReference>
<dbReference type="SMART" id="SM01264">
    <property type="entry name" value="M16C_associated"/>
    <property type="match status" value="1"/>
</dbReference>
<evidence type="ECO:0000313" key="10">
    <source>
        <dbReference type="Proteomes" id="UP000696280"/>
    </source>
</evidence>
<comment type="caution">
    <text evidence="9">The sequence shown here is derived from an EMBL/GenBank/DDBJ whole genome shotgun (WGS) entry which is preliminary data.</text>
</comment>
<comment type="subunit">
    <text evidence="3">Monomer and homodimer; homodimerization is induced by binding of the substrate.</text>
</comment>
<protein>
    <recommendedName>
        <fullName evidence="4">Presequence protease, mitochondrial</fullName>
    </recommendedName>
    <alternativeName>
        <fullName evidence="5">Pitrilysin metalloproteinase</fullName>
    </alternativeName>
</protein>
<evidence type="ECO:0000259" key="8">
    <source>
        <dbReference type="SMART" id="SM01264"/>
    </source>
</evidence>
<evidence type="ECO:0000256" key="5">
    <source>
        <dbReference type="ARBA" id="ARBA00034552"/>
    </source>
</evidence>
<dbReference type="Pfam" id="PF05193">
    <property type="entry name" value="Peptidase_M16_C"/>
    <property type="match status" value="1"/>
</dbReference>
<dbReference type="InterPro" id="IPR011249">
    <property type="entry name" value="Metalloenz_LuxS/M16"/>
</dbReference>
<evidence type="ECO:0000313" key="9">
    <source>
        <dbReference type="EMBL" id="CAG8957032.1"/>
    </source>
</evidence>
<dbReference type="FunFam" id="3.30.830.10:FF:000015">
    <property type="entry name" value="Putative zinc metalloprotease"/>
    <property type="match status" value="1"/>
</dbReference>
<evidence type="ECO:0000256" key="7">
    <source>
        <dbReference type="SAM" id="MobiDB-lite"/>
    </source>
</evidence>
<dbReference type="Pfam" id="PF00675">
    <property type="entry name" value="Peptidase_M16"/>
    <property type="match status" value="1"/>
</dbReference>
<reference evidence="9" key="1">
    <citation type="submission" date="2021-07" db="EMBL/GenBank/DDBJ databases">
        <authorList>
            <person name="Durling M."/>
        </authorList>
    </citation>
    <scope>NUCLEOTIDE SEQUENCE</scope>
</reference>
<organism evidence="9 10">
    <name type="scientific">Hymenoscyphus fraxineus</name>
    <dbReference type="NCBI Taxonomy" id="746836"/>
    <lineage>
        <taxon>Eukaryota</taxon>
        <taxon>Fungi</taxon>
        <taxon>Dikarya</taxon>
        <taxon>Ascomycota</taxon>
        <taxon>Pezizomycotina</taxon>
        <taxon>Leotiomycetes</taxon>
        <taxon>Helotiales</taxon>
        <taxon>Helotiaceae</taxon>
        <taxon>Hymenoscyphus</taxon>
    </lineage>
</organism>
<dbReference type="SUPFAM" id="SSF63411">
    <property type="entry name" value="LuxS/MPP-like metallohydrolase"/>
    <property type="match status" value="4"/>
</dbReference>
<comment type="subcellular location">
    <subcellularLocation>
        <location evidence="1">Mitochondrion intermembrane space</location>
    </subcellularLocation>
</comment>
<dbReference type="InterPro" id="IPR011765">
    <property type="entry name" value="Pept_M16_N"/>
</dbReference>
<comment type="function">
    <text evidence="6">Degrades mitochondrial transit peptides after their cleavage in the intermembrane space or in the matrix, and presequence peptides; clearance of these peptides is required to keep the presequence processing machinery running. Preferentially cleaves the N-terminal side of paired basic amino acid residues. Also degrades other unstructured peptides. May function as an ATP-dependent peptidase as opposed to a metalloendopeptidase.</text>
</comment>